<feature type="signal peptide" evidence="2">
    <location>
        <begin position="1"/>
        <end position="19"/>
    </location>
</feature>
<keyword evidence="2" id="KW-0732">Signal</keyword>
<feature type="region of interest" description="Disordered" evidence="1">
    <location>
        <begin position="47"/>
        <end position="88"/>
    </location>
</feature>
<gene>
    <name evidence="3" type="ORF">NDU88_001070</name>
</gene>
<evidence type="ECO:0000313" key="4">
    <source>
        <dbReference type="Proteomes" id="UP001066276"/>
    </source>
</evidence>
<dbReference type="Gene3D" id="3.30.70.1820">
    <property type="entry name" value="L1 transposable element, RRM domain"/>
    <property type="match status" value="1"/>
</dbReference>
<reference evidence="3" key="1">
    <citation type="journal article" date="2022" name="bioRxiv">
        <title>Sequencing and chromosome-scale assembly of the giantPleurodeles waltlgenome.</title>
        <authorList>
            <person name="Brown T."/>
            <person name="Elewa A."/>
            <person name="Iarovenko S."/>
            <person name="Subramanian E."/>
            <person name="Araus A.J."/>
            <person name="Petzold A."/>
            <person name="Susuki M."/>
            <person name="Suzuki K.-i.T."/>
            <person name="Hayashi T."/>
            <person name="Toyoda A."/>
            <person name="Oliveira C."/>
            <person name="Osipova E."/>
            <person name="Leigh N.D."/>
            <person name="Simon A."/>
            <person name="Yun M.H."/>
        </authorList>
    </citation>
    <scope>NUCLEOTIDE SEQUENCE</scope>
    <source>
        <strain evidence="3">20211129_DDA</strain>
        <tissue evidence="3">Liver</tissue>
    </source>
</reference>
<proteinExistence type="predicted"/>
<accession>A0AAV7P6W2</accession>
<comment type="caution">
    <text evidence="3">The sequence shown here is derived from an EMBL/GenBank/DDBJ whole genome shotgun (WGS) entry which is preliminary data.</text>
</comment>
<keyword evidence="4" id="KW-1185">Reference proteome</keyword>
<dbReference type="Proteomes" id="UP001066276">
    <property type="component" value="Chromosome 7"/>
</dbReference>
<evidence type="ECO:0000256" key="1">
    <source>
        <dbReference type="SAM" id="MobiDB-lite"/>
    </source>
</evidence>
<feature type="chain" id="PRO_5043709236" evidence="2">
    <location>
        <begin position="20"/>
        <end position="272"/>
    </location>
</feature>
<dbReference type="AlphaFoldDB" id="A0AAV7P6W2"/>
<protein>
    <submittedName>
        <fullName evidence="3">Uncharacterized protein</fullName>
    </submittedName>
</protein>
<name>A0AAV7P6W2_PLEWA</name>
<sequence>MSWALLLQCQAVLLHVLEAVGGLSEQALMEAPEVLVARVAQLEPAHFPLPQSGQPLLADRGPSEEDDGRREEGEEEYTRGSDRPKEVPLRDLEDRAAVGTVEDLSLSDLLNAIEGSRSDMVAKIDSVAIEVNLLRTNIRKVVERVTTTEGHVENLQPEVAGVRDTVSSLQKLTFRLEEHIEDAKGRSQRNNLCFMAFPENAKGQSAELFLEEWIATATALRPHELSKFFTVERAHRALVPLTHAMRHHRSTVLFSSSRCNFTVCTDEGITHL</sequence>
<evidence type="ECO:0000256" key="2">
    <source>
        <dbReference type="SAM" id="SignalP"/>
    </source>
</evidence>
<organism evidence="3 4">
    <name type="scientific">Pleurodeles waltl</name>
    <name type="common">Iberian ribbed newt</name>
    <dbReference type="NCBI Taxonomy" id="8319"/>
    <lineage>
        <taxon>Eukaryota</taxon>
        <taxon>Metazoa</taxon>
        <taxon>Chordata</taxon>
        <taxon>Craniata</taxon>
        <taxon>Vertebrata</taxon>
        <taxon>Euteleostomi</taxon>
        <taxon>Amphibia</taxon>
        <taxon>Batrachia</taxon>
        <taxon>Caudata</taxon>
        <taxon>Salamandroidea</taxon>
        <taxon>Salamandridae</taxon>
        <taxon>Pleurodelinae</taxon>
        <taxon>Pleurodeles</taxon>
    </lineage>
</organism>
<dbReference type="EMBL" id="JANPWB010000011">
    <property type="protein sequence ID" value="KAJ1122584.1"/>
    <property type="molecule type" value="Genomic_DNA"/>
</dbReference>
<feature type="compositionally biased region" description="Basic and acidic residues" evidence="1">
    <location>
        <begin position="61"/>
        <end position="88"/>
    </location>
</feature>
<evidence type="ECO:0000313" key="3">
    <source>
        <dbReference type="EMBL" id="KAJ1122584.1"/>
    </source>
</evidence>